<gene>
    <name evidence="1" type="ORF">GALMADRAFT_400548</name>
</gene>
<dbReference type="EMBL" id="KL142367">
    <property type="protein sequence ID" value="KDR86061.1"/>
    <property type="molecule type" value="Genomic_DNA"/>
</dbReference>
<keyword evidence="2" id="KW-1185">Reference proteome</keyword>
<sequence length="241" mass="28197">MQAFLEHLCAGDNWRKLTKPEGFEGLYLEKECVILEWLHRQLDQDPTLPLLDCFREQMVQITSQIYEQRVLPTYMVPYFSNDLQAEETWLLSIKFPPPDHGLQKQHPASEHTIAPYNINYNIQLHQLTNGIGISSRITAIMEKWAHHPPIDRVQCYTHFLEYHLLSHAIFFHTCITDKTHSPTALHNRSSPKYFCQWFSNANPSTKILVGLWTLCYLLRWVETKWEPPKGFCSGAISFLEV</sequence>
<evidence type="ECO:0000313" key="1">
    <source>
        <dbReference type="EMBL" id="KDR86061.1"/>
    </source>
</evidence>
<evidence type="ECO:0000313" key="2">
    <source>
        <dbReference type="Proteomes" id="UP000027222"/>
    </source>
</evidence>
<organism evidence="1 2">
    <name type="scientific">Galerina marginata (strain CBS 339.88)</name>
    <dbReference type="NCBI Taxonomy" id="685588"/>
    <lineage>
        <taxon>Eukaryota</taxon>
        <taxon>Fungi</taxon>
        <taxon>Dikarya</taxon>
        <taxon>Basidiomycota</taxon>
        <taxon>Agaricomycotina</taxon>
        <taxon>Agaricomycetes</taxon>
        <taxon>Agaricomycetidae</taxon>
        <taxon>Agaricales</taxon>
        <taxon>Agaricineae</taxon>
        <taxon>Strophariaceae</taxon>
        <taxon>Galerina</taxon>
    </lineage>
</organism>
<protein>
    <submittedName>
        <fullName evidence="1">Uncharacterized protein</fullName>
    </submittedName>
</protein>
<dbReference type="AlphaFoldDB" id="A0A067TSB8"/>
<dbReference type="Proteomes" id="UP000027222">
    <property type="component" value="Unassembled WGS sequence"/>
</dbReference>
<accession>A0A067TSB8</accession>
<proteinExistence type="predicted"/>
<dbReference type="HOGENOM" id="CLU_100660_0_0_1"/>
<reference evidence="2" key="1">
    <citation type="journal article" date="2014" name="Proc. Natl. Acad. Sci. U.S.A.">
        <title>Extensive sampling of basidiomycete genomes demonstrates inadequacy of the white-rot/brown-rot paradigm for wood decay fungi.</title>
        <authorList>
            <person name="Riley R."/>
            <person name="Salamov A.A."/>
            <person name="Brown D.W."/>
            <person name="Nagy L.G."/>
            <person name="Floudas D."/>
            <person name="Held B.W."/>
            <person name="Levasseur A."/>
            <person name="Lombard V."/>
            <person name="Morin E."/>
            <person name="Otillar R."/>
            <person name="Lindquist E.A."/>
            <person name="Sun H."/>
            <person name="LaButti K.M."/>
            <person name="Schmutz J."/>
            <person name="Jabbour D."/>
            <person name="Luo H."/>
            <person name="Baker S.E."/>
            <person name="Pisabarro A.G."/>
            <person name="Walton J.D."/>
            <person name="Blanchette R.A."/>
            <person name="Henrissat B."/>
            <person name="Martin F."/>
            <person name="Cullen D."/>
            <person name="Hibbett D.S."/>
            <person name="Grigoriev I.V."/>
        </authorList>
    </citation>
    <scope>NUCLEOTIDE SEQUENCE [LARGE SCALE GENOMIC DNA]</scope>
    <source>
        <strain evidence="2">CBS 339.88</strain>
    </source>
</reference>
<name>A0A067TSB8_GALM3</name>